<evidence type="ECO:0000313" key="4">
    <source>
        <dbReference type="EMBL" id="KAK1485021.1"/>
    </source>
</evidence>
<name>A0AAI9VEJ9_9PEZI</name>
<gene>
    <name evidence="4" type="ORF">CCUS01_15413</name>
</gene>
<accession>A0AAI9VEJ9</accession>
<dbReference type="AlphaFoldDB" id="A0AAI9VEJ9"/>
<dbReference type="Pfam" id="PF01926">
    <property type="entry name" value="MMR_HSR1"/>
    <property type="match status" value="1"/>
</dbReference>
<protein>
    <recommendedName>
        <fullName evidence="6">DUF2235 domain-containing protein</fullName>
    </recommendedName>
</protein>
<dbReference type="SUPFAM" id="SSF52540">
    <property type="entry name" value="P-loop containing nucleoside triphosphate hydrolases"/>
    <property type="match status" value="1"/>
</dbReference>
<sequence length="983" mass="109452">MVESNGVRRIVVCVDGTWYNEDGREGNGYGNNSNVFRIYASIKRGKTTDGRGNKITQIVRYFQGIGVDKKPLDTWNDGITGVGCGEQIREVYDFCCKEMKSEDDEVWLFGFSRGAYVVRAVAALLHKYTLKAVDGLPDGTDKSKWDNLKRLAGLKRDERRTMGGQEYRFTLEHTRPPPKIKFIGLFDTVRMVIAQDKFYETVGIDVSFAQHVRHAVALNEERKMFSLLPLITNERAMTGREQDSHLQAWFVGAHADMGGGAEHDGLSLYPLQWILIESQGKGLILEHNPEGRLKGLIENPLKLAFPDPPPLLSVEGVEAYVPDVDPVKDEPWTFKYSNGIEISMHDLRESHRHGNLQRIPMRKLRKPNSSERSWQQVAGKKLLPPHWVNINSGLLSGLRLGKRDIFEADDFGTLRGYSSFSRNGTVVHPSVYFLLDTYPTLGIQQALKGLRDHLDDYREKASLSHFRNNAQVTLDPWIREVLPDFTSCRILICGNAGVGKSTLLNRVFGIEMTNVNHAERGKHDIKVGFESDQHPGIIIHDSEGFQTGDTKEVDELKKFLKARANNVKVEDNLHAIWLCIDTDTDRPVQAALAKVLELATKYMPLTPIVIVGTKKDKHLLLCQNRAGGVSQTEEAIILSRKKLFEERFEIEPDTSTFWPPMDVKFCFVSRGMFSKTTPRTHKLLDLFASDSLTSVDDQVSIKNLIHLTMRSLEHTAISEAMCAAQVSDIEAKVALAVRKTLRILKSVVVAASAGFGTGVVSAVTTPTISRVLCREIAQGCFGLPKRVIEDMDEILAKVVWRNLAPFMAQAVGQSIFVCGGAVCLTLFTLVGGIPLAAGALLFEAPAAARMLLKCACDLILVLESAYRSGGKTMSSKRVEQAATTYAKSNFTVIRNGVSVTKSRRGAVHQAVNDIVPMFSALAIKAFLSESTEKLQRGLQDILVRHRLDEVLSKVSDSDSDEDRGNIIGIPEDEDDMREFKRGL</sequence>
<evidence type="ECO:0000256" key="1">
    <source>
        <dbReference type="SAM" id="MobiDB-lite"/>
    </source>
</evidence>
<dbReference type="Gene3D" id="3.40.50.300">
    <property type="entry name" value="P-loop containing nucleotide triphosphate hydrolases"/>
    <property type="match status" value="1"/>
</dbReference>
<evidence type="ECO:0000313" key="5">
    <source>
        <dbReference type="Proteomes" id="UP001239213"/>
    </source>
</evidence>
<feature type="region of interest" description="Disordered" evidence="1">
    <location>
        <begin position="953"/>
        <end position="983"/>
    </location>
</feature>
<proteinExistence type="predicted"/>
<dbReference type="PANTHER" id="PTHR33840:SF1">
    <property type="entry name" value="TLE1 PHOSPHOLIPASE DOMAIN-CONTAINING PROTEIN"/>
    <property type="match status" value="1"/>
</dbReference>
<dbReference type="EMBL" id="MPDP01000073">
    <property type="protein sequence ID" value="KAK1485021.1"/>
    <property type="molecule type" value="Genomic_DNA"/>
</dbReference>
<dbReference type="PANTHER" id="PTHR33840">
    <property type="match status" value="1"/>
</dbReference>
<organism evidence="4 5">
    <name type="scientific">Colletotrichum cuscutae</name>
    <dbReference type="NCBI Taxonomy" id="1209917"/>
    <lineage>
        <taxon>Eukaryota</taxon>
        <taxon>Fungi</taxon>
        <taxon>Dikarya</taxon>
        <taxon>Ascomycota</taxon>
        <taxon>Pezizomycotina</taxon>
        <taxon>Sordariomycetes</taxon>
        <taxon>Hypocreomycetidae</taxon>
        <taxon>Glomerellales</taxon>
        <taxon>Glomerellaceae</taxon>
        <taxon>Colletotrichum</taxon>
        <taxon>Colletotrichum acutatum species complex</taxon>
    </lineage>
</organism>
<dbReference type="InterPro" id="IPR006073">
    <property type="entry name" value="GTP-bd"/>
</dbReference>
<dbReference type="CDD" id="cd00882">
    <property type="entry name" value="Ras_like_GTPase"/>
    <property type="match status" value="1"/>
</dbReference>
<evidence type="ECO:0008006" key="6">
    <source>
        <dbReference type="Google" id="ProtNLM"/>
    </source>
</evidence>
<reference evidence="4" key="1">
    <citation type="submission" date="2016-11" db="EMBL/GenBank/DDBJ databases">
        <title>The genome sequence of Colletotrichum cuscutae.</title>
        <authorList>
            <person name="Baroncelli R."/>
        </authorList>
    </citation>
    <scope>NUCLEOTIDE SEQUENCE</scope>
    <source>
        <strain evidence="4">IMI 304802</strain>
    </source>
</reference>
<evidence type="ECO:0000259" key="3">
    <source>
        <dbReference type="Pfam" id="PF09994"/>
    </source>
</evidence>
<dbReference type="GO" id="GO:0005525">
    <property type="term" value="F:GTP binding"/>
    <property type="evidence" value="ECO:0007669"/>
    <property type="project" value="InterPro"/>
</dbReference>
<keyword evidence="5" id="KW-1185">Reference proteome</keyword>
<comment type="caution">
    <text evidence="4">The sequence shown here is derived from an EMBL/GenBank/DDBJ whole genome shotgun (WGS) entry which is preliminary data.</text>
</comment>
<dbReference type="Pfam" id="PF09994">
    <property type="entry name" value="T6SS_Tle1-like_cat"/>
    <property type="match status" value="1"/>
</dbReference>
<dbReference type="Proteomes" id="UP001239213">
    <property type="component" value="Unassembled WGS sequence"/>
</dbReference>
<dbReference type="InterPro" id="IPR018712">
    <property type="entry name" value="Tle1-like_cat"/>
</dbReference>
<evidence type="ECO:0000259" key="2">
    <source>
        <dbReference type="Pfam" id="PF01926"/>
    </source>
</evidence>
<feature type="domain" description="T6SS Phospholipase effector Tle1-like catalytic" evidence="3">
    <location>
        <begin position="8"/>
        <end position="275"/>
    </location>
</feature>
<dbReference type="InterPro" id="IPR027417">
    <property type="entry name" value="P-loop_NTPase"/>
</dbReference>
<feature type="domain" description="G" evidence="2">
    <location>
        <begin position="489"/>
        <end position="610"/>
    </location>
</feature>